<evidence type="ECO:0000256" key="4">
    <source>
        <dbReference type="ARBA" id="ARBA00022840"/>
    </source>
</evidence>
<evidence type="ECO:0000313" key="12">
    <source>
        <dbReference type="Proteomes" id="UP000410492"/>
    </source>
</evidence>
<dbReference type="GO" id="GO:0016020">
    <property type="term" value="C:membrane"/>
    <property type="evidence" value="ECO:0007669"/>
    <property type="project" value="UniProtKB-SubCell"/>
</dbReference>
<feature type="transmembrane region" description="Helical" evidence="8">
    <location>
        <begin position="679"/>
        <end position="698"/>
    </location>
</feature>
<dbReference type="EMBL" id="CAACVG010007223">
    <property type="protein sequence ID" value="VEN44263.1"/>
    <property type="molecule type" value="Genomic_DNA"/>
</dbReference>
<feature type="transmembrane region" description="Helical" evidence="8">
    <location>
        <begin position="620"/>
        <end position="640"/>
    </location>
</feature>
<reference evidence="11 12" key="1">
    <citation type="submission" date="2019-01" db="EMBL/GenBank/DDBJ databases">
        <authorList>
            <person name="Sayadi A."/>
        </authorList>
    </citation>
    <scope>NUCLEOTIDE SEQUENCE [LARGE SCALE GENOMIC DNA]</scope>
</reference>
<dbReference type="SUPFAM" id="SSF52540">
    <property type="entry name" value="P-loop containing nucleoside triphosphate hydrolases"/>
    <property type="match status" value="1"/>
</dbReference>
<keyword evidence="12" id="KW-1185">Reference proteome</keyword>
<feature type="transmembrane region" description="Helical" evidence="8">
    <location>
        <begin position="646"/>
        <end position="667"/>
    </location>
</feature>
<dbReference type="GO" id="GO:0016887">
    <property type="term" value="F:ATP hydrolysis activity"/>
    <property type="evidence" value="ECO:0007669"/>
    <property type="project" value="InterPro"/>
</dbReference>
<evidence type="ECO:0000256" key="7">
    <source>
        <dbReference type="SAM" id="MobiDB-lite"/>
    </source>
</evidence>
<sequence length="763" mass="85181">MPERPTDLELRRRQFKGQMSTVHTRRQQAVCVRRAYKRYGTKSNPYIILDGLNMTVPKGCIYGLLGASGCGKTTLLNCIVGRKRLNSGELWVLGGTPGSRGSGVPGPRVGYMPQEIALYGEFTIRETLKYFGWIANMTTSQVDAKVDFFINFLMLPDAGRQVKNLSGGQQRRVSLAATLIHEPELLILDEPTVGVDPILRTSIWNHLVEITKHGRTTVIITTHYIDETRQAHLIGLMRGGYFLAEESPEKLIQQFNAESLEDVFLKLSVIQNMGKRRRSSIAQTVTENIHVPTLPGGGAVNEGAVLDDELGGEISGEFGDNVSMNSRTGRVSIAPEPSADHPPELPPEEEPEVSWRDHLKIVKMHHMHALIWKNFLWMWRNIPMMMFVIGLPVGQAILFCMAIGKDPKDVRISVINNEINYPSEQCRATLDCNATRLSCTYLEYIRQNYSLDLTYYGTEEEARRSVVRGNSWAVMVVNSNFSDSLRNRLEYGKDVDQGDLFGSTIAVYPDKSNENIATYLTRDLLFGFVNFFSSYLTSCDVSPRIASLPIRWGTPVYGYENPNFTDFAAPGVVLTIIFFMAVALTSGAMLIERNEGILERSLVNGISGVELLSSQIFTQFIVMLGQTIMVLLVVFVFFALTQEGSWILVFTITLLAGMCGMCFGFVVSCSCDTERTATYMALGSFLPIVMLCGIIWPIEAMDTYLKYISAVLPLTQATDSMRCVLARGWGMSNPVVYQGFISLIVWIIVFLTISILVLKFKKG</sequence>
<dbReference type="CDD" id="cd03230">
    <property type="entry name" value="ABC_DR_subfamily_A"/>
    <property type="match status" value="1"/>
</dbReference>
<feature type="domain" description="ABC transporter" evidence="9">
    <location>
        <begin position="30"/>
        <end position="264"/>
    </location>
</feature>
<keyword evidence="4" id="KW-0067">ATP-binding</keyword>
<dbReference type="InterPro" id="IPR027417">
    <property type="entry name" value="P-loop_NTPase"/>
</dbReference>
<dbReference type="GO" id="GO:0005524">
    <property type="term" value="F:ATP binding"/>
    <property type="evidence" value="ECO:0007669"/>
    <property type="project" value="UniProtKB-KW"/>
</dbReference>
<keyword evidence="5 8" id="KW-1133">Transmembrane helix</keyword>
<dbReference type="InterPro" id="IPR047817">
    <property type="entry name" value="ABC2_TM_bact-type"/>
</dbReference>
<dbReference type="PROSITE" id="PS51012">
    <property type="entry name" value="ABC_TM2"/>
    <property type="match status" value="1"/>
</dbReference>
<evidence type="ECO:0000256" key="5">
    <source>
        <dbReference type="ARBA" id="ARBA00022989"/>
    </source>
</evidence>
<organism evidence="11 12">
    <name type="scientific">Callosobruchus maculatus</name>
    <name type="common">Southern cowpea weevil</name>
    <name type="synonym">Pulse bruchid</name>
    <dbReference type="NCBI Taxonomy" id="64391"/>
    <lineage>
        <taxon>Eukaryota</taxon>
        <taxon>Metazoa</taxon>
        <taxon>Ecdysozoa</taxon>
        <taxon>Arthropoda</taxon>
        <taxon>Hexapoda</taxon>
        <taxon>Insecta</taxon>
        <taxon>Pterygota</taxon>
        <taxon>Neoptera</taxon>
        <taxon>Endopterygota</taxon>
        <taxon>Coleoptera</taxon>
        <taxon>Polyphaga</taxon>
        <taxon>Cucujiformia</taxon>
        <taxon>Chrysomeloidea</taxon>
        <taxon>Chrysomelidae</taxon>
        <taxon>Bruchinae</taxon>
        <taxon>Bruchini</taxon>
        <taxon>Callosobruchus</taxon>
    </lineage>
</organism>
<dbReference type="Gene3D" id="3.40.50.300">
    <property type="entry name" value="P-loop containing nucleotide triphosphate hydrolases"/>
    <property type="match status" value="1"/>
</dbReference>
<dbReference type="OrthoDB" id="10255969at2759"/>
<evidence type="ECO:0000256" key="8">
    <source>
        <dbReference type="SAM" id="Phobius"/>
    </source>
</evidence>
<evidence type="ECO:0000259" key="9">
    <source>
        <dbReference type="PROSITE" id="PS50893"/>
    </source>
</evidence>
<keyword evidence="2 8" id="KW-0812">Transmembrane</keyword>
<dbReference type="Proteomes" id="UP000410492">
    <property type="component" value="Unassembled WGS sequence"/>
</dbReference>
<feature type="region of interest" description="Disordered" evidence="7">
    <location>
        <begin position="317"/>
        <end position="351"/>
    </location>
</feature>
<dbReference type="GO" id="GO:0140359">
    <property type="term" value="F:ABC-type transporter activity"/>
    <property type="evidence" value="ECO:0007669"/>
    <property type="project" value="InterPro"/>
</dbReference>
<feature type="transmembrane region" description="Helical" evidence="8">
    <location>
        <begin position="382"/>
        <end position="404"/>
    </location>
</feature>
<dbReference type="Pfam" id="PF12698">
    <property type="entry name" value="ABC2_membrane_3"/>
    <property type="match status" value="1"/>
</dbReference>
<feature type="transmembrane region" description="Helical" evidence="8">
    <location>
        <begin position="735"/>
        <end position="758"/>
    </location>
</feature>
<dbReference type="PANTHER" id="PTHR43038:SF5">
    <property type="entry name" value="RE14039P"/>
    <property type="match status" value="1"/>
</dbReference>
<dbReference type="PROSITE" id="PS00211">
    <property type="entry name" value="ABC_TRANSPORTER_1"/>
    <property type="match status" value="1"/>
</dbReference>
<dbReference type="SMART" id="SM00382">
    <property type="entry name" value="AAA"/>
    <property type="match status" value="1"/>
</dbReference>
<keyword evidence="3" id="KW-0547">Nucleotide-binding</keyword>
<dbReference type="PROSITE" id="PS50893">
    <property type="entry name" value="ABC_TRANSPORTER_2"/>
    <property type="match status" value="1"/>
</dbReference>
<evidence type="ECO:0000256" key="1">
    <source>
        <dbReference type="ARBA" id="ARBA00004141"/>
    </source>
</evidence>
<name>A0A653C991_CALMS</name>
<dbReference type="InterPro" id="IPR017871">
    <property type="entry name" value="ABC_transporter-like_CS"/>
</dbReference>
<evidence type="ECO:0000313" key="11">
    <source>
        <dbReference type="EMBL" id="VEN44263.1"/>
    </source>
</evidence>
<feature type="domain" description="ABC transmembrane type-2" evidence="10">
    <location>
        <begin position="534"/>
        <end position="761"/>
    </location>
</feature>
<dbReference type="InterPro" id="IPR003439">
    <property type="entry name" value="ABC_transporter-like_ATP-bd"/>
</dbReference>
<dbReference type="PANTHER" id="PTHR43038">
    <property type="entry name" value="ATP-BINDING CASSETTE, SUB-FAMILY H, MEMBER 1"/>
    <property type="match status" value="1"/>
</dbReference>
<dbReference type="InterPro" id="IPR003593">
    <property type="entry name" value="AAA+_ATPase"/>
</dbReference>
<dbReference type="Pfam" id="PF00005">
    <property type="entry name" value="ABC_tran"/>
    <property type="match status" value="1"/>
</dbReference>
<protein>
    <submittedName>
        <fullName evidence="11">Uncharacterized protein</fullName>
    </submittedName>
</protein>
<gene>
    <name evidence="11" type="ORF">CALMAC_LOCUS7127</name>
</gene>
<dbReference type="InterPro" id="IPR013525">
    <property type="entry name" value="ABC2_TM"/>
</dbReference>
<proteinExistence type="predicted"/>
<comment type="subcellular location">
    <subcellularLocation>
        <location evidence="1">Membrane</location>
        <topology evidence="1">Multi-pass membrane protein</topology>
    </subcellularLocation>
</comment>
<evidence type="ECO:0000256" key="2">
    <source>
        <dbReference type="ARBA" id="ARBA00022692"/>
    </source>
</evidence>
<evidence type="ECO:0000256" key="6">
    <source>
        <dbReference type="ARBA" id="ARBA00023136"/>
    </source>
</evidence>
<feature type="transmembrane region" description="Helical" evidence="8">
    <location>
        <begin position="567"/>
        <end position="591"/>
    </location>
</feature>
<accession>A0A653C991</accession>
<dbReference type="AlphaFoldDB" id="A0A653C991"/>
<evidence type="ECO:0000256" key="3">
    <source>
        <dbReference type="ARBA" id="ARBA00022741"/>
    </source>
</evidence>
<evidence type="ECO:0000259" key="10">
    <source>
        <dbReference type="PROSITE" id="PS51012"/>
    </source>
</evidence>
<keyword evidence="6 8" id="KW-0472">Membrane</keyword>